<organism evidence="2 3">
    <name type="scientific">Escallonia herrerae</name>
    <dbReference type="NCBI Taxonomy" id="1293975"/>
    <lineage>
        <taxon>Eukaryota</taxon>
        <taxon>Viridiplantae</taxon>
        <taxon>Streptophyta</taxon>
        <taxon>Embryophyta</taxon>
        <taxon>Tracheophyta</taxon>
        <taxon>Spermatophyta</taxon>
        <taxon>Magnoliopsida</taxon>
        <taxon>eudicotyledons</taxon>
        <taxon>Gunneridae</taxon>
        <taxon>Pentapetalae</taxon>
        <taxon>asterids</taxon>
        <taxon>campanulids</taxon>
        <taxon>Escalloniales</taxon>
        <taxon>Escalloniaceae</taxon>
        <taxon>Escallonia</taxon>
    </lineage>
</organism>
<dbReference type="PANTHER" id="PTHR47592:SF27">
    <property type="entry name" value="OS08G0421700 PROTEIN"/>
    <property type="match status" value="1"/>
</dbReference>
<reference evidence="2" key="1">
    <citation type="submission" date="2022-12" db="EMBL/GenBank/DDBJ databases">
        <title>Draft genome assemblies for two species of Escallonia (Escalloniales).</title>
        <authorList>
            <person name="Chanderbali A."/>
            <person name="Dervinis C."/>
            <person name="Anghel I."/>
            <person name="Soltis D."/>
            <person name="Soltis P."/>
            <person name="Zapata F."/>
        </authorList>
    </citation>
    <scope>NUCLEOTIDE SEQUENCE</scope>
    <source>
        <strain evidence="2">UCBG64.0493</strain>
        <tissue evidence="2">Leaf</tissue>
    </source>
</reference>
<dbReference type="Proteomes" id="UP001188597">
    <property type="component" value="Unassembled WGS sequence"/>
</dbReference>
<sequence>MASETIPKSGLVHPNVQHGGGIVYATPFIAPAHDSVRLDCGCRGCLEAFGFITKNYILNGLDNALYNMYNPMINAKALWESLERKFKTEDAGSKKFVVGKFLDFKMVDSKTVISQVQEFQLILHDIHAEGMHKHKEMKLKDLIVRLKIKEDNRQFEKKAVTRITYIRILIATAAINNLEIHQIDVKTTFLNGDLNEEIYMEQLEGFVAPDHKRNVCKLVKSLYGLKQAPKQWHEKRKDKERFKSSLRNTVDLMKVKGR</sequence>
<dbReference type="PANTHER" id="PTHR47592">
    <property type="entry name" value="PBF68 PROTEIN"/>
    <property type="match status" value="1"/>
</dbReference>
<evidence type="ECO:0000313" key="2">
    <source>
        <dbReference type="EMBL" id="KAK3036736.1"/>
    </source>
</evidence>
<protein>
    <recommendedName>
        <fullName evidence="1">Reverse transcriptase Ty1/copia-type domain-containing protein</fullName>
    </recommendedName>
</protein>
<name>A0AA89BM94_9ASTE</name>
<accession>A0AA89BM94</accession>
<dbReference type="EMBL" id="JAVXUP010000139">
    <property type="protein sequence ID" value="KAK3036736.1"/>
    <property type="molecule type" value="Genomic_DNA"/>
</dbReference>
<feature type="domain" description="Reverse transcriptase Ty1/copia-type" evidence="1">
    <location>
        <begin position="158"/>
        <end position="235"/>
    </location>
</feature>
<evidence type="ECO:0000313" key="3">
    <source>
        <dbReference type="Proteomes" id="UP001188597"/>
    </source>
</evidence>
<keyword evidence="3" id="KW-1185">Reference proteome</keyword>
<evidence type="ECO:0000259" key="1">
    <source>
        <dbReference type="Pfam" id="PF07727"/>
    </source>
</evidence>
<proteinExistence type="predicted"/>
<dbReference type="Pfam" id="PF14223">
    <property type="entry name" value="Retrotran_gag_2"/>
    <property type="match status" value="1"/>
</dbReference>
<dbReference type="InterPro" id="IPR013103">
    <property type="entry name" value="RVT_2"/>
</dbReference>
<dbReference type="Pfam" id="PF07727">
    <property type="entry name" value="RVT_2"/>
    <property type="match status" value="1"/>
</dbReference>
<dbReference type="AlphaFoldDB" id="A0AA89BM94"/>
<comment type="caution">
    <text evidence="2">The sequence shown here is derived from an EMBL/GenBank/DDBJ whole genome shotgun (WGS) entry which is preliminary data.</text>
</comment>
<gene>
    <name evidence="2" type="ORF">RJ639_029701</name>
</gene>